<feature type="transmembrane region" description="Helical" evidence="1">
    <location>
        <begin position="922"/>
        <end position="944"/>
    </location>
</feature>
<keyword evidence="1" id="KW-0812">Transmembrane</keyword>
<feature type="transmembrane region" description="Helical" evidence="1">
    <location>
        <begin position="1173"/>
        <end position="1195"/>
    </location>
</feature>
<feature type="transmembrane region" description="Helical" evidence="1">
    <location>
        <begin position="863"/>
        <end position="885"/>
    </location>
</feature>
<reference evidence="3" key="2">
    <citation type="submission" date="2017-05" db="UniProtKB">
        <authorList>
            <consortium name="EnsemblMetazoa"/>
        </authorList>
    </citation>
    <scope>IDENTIFICATION</scope>
</reference>
<evidence type="ECO:0000313" key="4">
    <source>
        <dbReference type="Proteomes" id="UP000007879"/>
    </source>
</evidence>
<dbReference type="OrthoDB" id="5989148at2759"/>
<keyword evidence="1" id="KW-1133">Transmembrane helix</keyword>
<feature type="transmembrane region" description="Helical" evidence="1">
    <location>
        <begin position="1113"/>
        <end position="1134"/>
    </location>
</feature>
<feature type="transmembrane region" description="Helical" evidence="1">
    <location>
        <begin position="950"/>
        <end position="971"/>
    </location>
</feature>
<dbReference type="KEGG" id="aqu:109593810"/>
<gene>
    <name evidence="3" type="primary">109593810</name>
</gene>
<evidence type="ECO:0000313" key="3">
    <source>
        <dbReference type="EnsemblMetazoa" id="Aqu2.1.40349_001"/>
    </source>
</evidence>
<reference evidence="4" key="1">
    <citation type="journal article" date="2010" name="Nature">
        <title>The Amphimedon queenslandica genome and the evolution of animal complexity.</title>
        <authorList>
            <person name="Srivastava M."/>
            <person name="Simakov O."/>
            <person name="Chapman J."/>
            <person name="Fahey B."/>
            <person name="Gauthier M.E."/>
            <person name="Mitros T."/>
            <person name="Richards G.S."/>
            <person name="Conaco C."/>
            <person name="Dacre M."/>
            <person name="Hellsten U."/>
            <person name="Larroux C."/>
            <person name="Putnam N.H."/>
            <person name="Stanke M."/>
            <person name="Adamska M."/>
            <person name="Darling A."/>
            <person name="Degnan S.M."/>
            <person name="Oakley T.H."/>
            <person name="Plachetzki D.C."/>
            <person name="Zhai Y."/>
            <person name="Adamski M."/>
            <person name="Calcino A."/>
            <person name="Cummins S.F."/>
            <person name="Goodstein D.M."/>
            <person name="Harris C."/>
            <person name="Jackson D.J."/>
            <person name="Leys S.P."/>
            <person name="Shu S."/>
            <person name="Woodcroft B.J."/>
            <person name="Vervoort M."/>
            <person name="Kosik K.S."/>
            <person name="Manning G."/>
            <person name="Degnan B.M."/>
            <person name="Rokhsar D.S."/>
        </authorList>
    </citation>
    <scope>NUCLEOTIDE SEQUENCE [LARGE SCALE GENOMIC DNA]</scope>
</reference>
<keyword evidence="4" id="KW-1185">Reference proteome</keyword>
<feature type="transmembrane region" description="Helical" evidence="1">
    <location>
        <begin position="1141"/>
        <end position="1161"/>
    </location>
</feature>
<sequence length="1255" mass="139851">MHHHPLMAMILVLCLVALISASPINVVSPHQLDALLCHKQNFTESTEIILFTNVTHNISAVGFCIVNISKSLTIRSSGVSAIVQCTSMLNGFVFTGSNNSVLFLNAIKFLKCGTKLSQLDESLKCKINASNFPFYFTQHHAAALLFIGVNDIQMKDIDVESSYGFSIILFNLPNGTIDSVTITASSTTAVGKGISVGSGLLILYCNETRLGSSKSSSIVLSSLQLQFLFEDIFEFECIQNLYNSSVTHLNKIPIVNAAGLTIFYMRNDFPVTVQVIGSNFSHCYGSLAGGLLIVHQNFFTNSQTVIEQCTFDHNSNIHGCHGGAIVAVVYYDQNKSHFQNYSLNQSVPLTISNSFFHDNGRDGTKYSGAISVLAINPEKIPIQFYFKEVKLMFNFVSSDGSCFVGLVDSQSIVPDNNIEFIFDSIFVSNNSSPVHGQSTKLYYPTSMFLILNAKSIINGTDEFPGTFSYNYGSVFKVSQSTIVLEGYLNFTSNTGFYGGAFFLLDSSVILFSQGLRAKFTGNHAKAFGGAIYSIAASNSYYAKSLCSFQVNDDQYNDTQISFYNNTAMIFGDSVYSTNLYNCYMQNKLLEPYQLTSIYKTIFNTSLPKKFLFTNAMTIETCNKSSYIGYPGETFHIMLTAKNILNETTHAEVFVSAALATYNGIQNIDWWFSEKELIQVFGNENGCSDASVTIHTNDRSTVDIIGEHRAFLLFLIENSNILTKVDIHLRSCPPGFVHDVINTGSCVCSNIVKNIADTAPICDINSKSILRPSKSAWMGVILNENGTETFAVSLFCYQYYCNSNSSFDMVTVNTDGTFRLSSSSKPGVTSSLCISYRTGKLCSSCANGYSVVFGSPECKKCSSLWLLTLLAYAIAGPLLIFIMYSLNLTLNVGTINGIIFYAQASNFGILDALNNQGHGLNRLLTIFLSLLNLGLGFPVCFYDGMSEMWKVILNLLFPLYLFVIVVLIIILCRFSSKVSNKFSSSSIQVLTTIVYLSFARLLSSVVSAFKPAVIHTAESAHLVWYWDASVPYNSTGHIIIMVVTSLITCPLLMTYLFLLLFPRPLRCNAKLNEWTRPVIESIKAPYKEGRHYWFVARILVITFMYILYSTETYVSFFNVTVMVILIFIVLSQAVFNPYKSKLINLLDCWLLVNLTFSFGALYSKNASSPQNINIFLESVVILFFFTFLCLVLYHFLMVSKKFRKAKDEIGQWLFQRCNNQRISRNINDFSNKDPYYSPCDEYREPLLKPTATFLNL</sequence>
<dbReference type="EnsemblMetazoa" id="Aqu2.1.40349_001">
    <property type="protein sequence ID" value="Aqu2.1.40349_001"/>
    <property type="gene ID" value="Aqu2.1.40349"/>
</dbReference>
<accession>A0A1X7VKB4</accession>
<evidence type="ECO:0008006" key="5">
    <source>
        <dbReference type="Google" id="ProtNLM"/>
    </source>
</evidence>
<feature type="transmembrane region" description="Helical" evidence="1">
    <location>
        <begin position="1036"/>
        <end position="1060"/>
    </location>
</feature>
<dbReference type="EnsemblMetazoa" id="XM_020008906.1">
    <property type="protein sequence ID" value="XP_019864465.1"/>
    <property type="gene ID" value="LOC109593810"/>
</dbReference>
<keyword evidence="1" id="KW-0472">Membrane</keyword>
<dbReference type="InParanoid" id="A0A1X7VKB4"/>
<dbReference type="AlphaFoldDB" id="A0A1X7VKB4"/>
<feature type="signal peptide" evidence="2">
    <location>
        <begin position="1"/>
        <end position="21"/>
    </location>
</feature>
<proteinExistence type="predicted"/>
<dbReference type="Proteomes" id="UP000007879">
    <property type="component" value="Unassembled WGS sequence"/>
</dbReference>
<feature type="transmembrane region" description="Helical" evidence="1">
    <location>
        <begin position="1090"/>
        <end position="1107"/>
    </location>
</feature>
<keyword evidence="2" id="KW-0732">Signal</keyword>
<feature type="chain" id="PRO_5010872476" description="TRP C-terminal domain-containing protein" evidence="2">
    <location>
        <begin position="22"/>
        <end position="1255"/>
    </location>
</feature>
<name>A0A1X7VKB4_AMPQE</name>
<evidence type="ECO:0000256" key="2">
    <source>
        <dbReference type="SAM" id="SignalP"/>
    </source>
</evidence>
<evidence type="ECO:0000256" key="1">
    <source>
        <dbReference type="SAM" id="Phobius"/>
    </source>
</evidence>
<protein>
    <recommendedName>
        <fullName evidence="5">TRP C-terminal domain-containing protein</fullName>
    </recommendedName>
</protein>
<organism evidence="3">
    <name type="scientific">Amphimedon queenslandica</name>
    <name type="common">Sponge</name>
    <dbReference type="NCBI Taxonomy" id="400682"/>
    <lineage>
        <taxon>Eukaryota</taxon>
        <taxon>Metazoa</taxon>
        <taxon>Porifera</taxon>
        <taxon>Demospongiae</taxon>
        <taxon>Heteroscleromorpha</taxon>
        <taxon>Haplosclerida</taxon>
        <taxon>Niphatidae</taxon>
        <taxon>Amphimedon</taxon>
    </lineage>
</organism>